<evidence type="ECO:0000259" key="3">
    <source>
        <dbReference type="Pfam" id="PF23379"/>
    </source>
</evidence>
<feature type="domain" description="DUF7094" evidence="2">
    <location>
        <begin position="214"/>
        <end position="324"/>
    </location>
</feature>
<feature type="domain" description="DUF7096" evidence="3">
    <location>
        <begin position="1"/>
        <end position="209"/>
    </location>
</feature>
<dbReference type="RefSeq" id="WP_162318134.1">
    <property type="nucleotide sequence ID" value="NZ_JAHQXF010000002.1"/>
</dbReference>
<dbReference type="InterPro" id="IPR055522">
    <property type="entry name" value="DUF7096"/>
</dbReference>
<evidence type="ECO:0000313" key="4">
    <source>
        <dbReference type="EMBL" id="MBV0925299.1"/>
    </source>
</evidence>
<dbReference type="EMBL" id="JAHQXF010000002">
    <property type="protein sequence ID" value="MBV0925299.1"/>
    <property type="molecule type" value="Genomic_DNA"/>
</dbReference>
<dbReference type="Proteomes" id="UP000766550">
    <property type="component" value="Unassembled WGS sequence"/>
</dbReference>
<evidence type="ECO:0000259" key="1">
    <source>
        <dbReference type="Pfam" id="PF23374"/>
    </source>
</evidence>
<reference evidence="4 5" key="1">
    <citation type="submission" date="2021-06" db="EMBL/GenBank/DDBJ databases">
        <title>New haloarchaea isolates fom saline soil.</title>
        <authorList>
            <person name="Duran-Viseras A."/>
            <person name="Sanchez-Porro C.S."/>
            <person name="Ventosa A."/>
        </authorList>
    </citation>
    <scope>NUCLEOTIDE SEQUENCE [LARGE SCALE GENOMIC DNA]</scope>
    <source>
        <strain evidence="4 5">JCM 183640</strain>
    </source>
</reference>
<evidence type="ECO:0000313" key="5">
    <source>
        <dbReference type="Proteomes" id="UP000766550"/>
    </source>
</evidence>
<proteinExistence type="predicted"/>
<dbReference type="Pfam" id="PF23375">
    <property type="entry name" value="DUF7094"/>
    <property type="match status" value="1"/>
</dbReference>
<dbReference type="OrthoDB" id="201701at2157"/>
<organism evidence="4 5">
    <name type="scientific">Haloarcula limicola</name>
    <dbReference type="NCBI Taxonomy" id="1429915"/>
    <lineage>
        <taxon>Archaea</taxon>
        <taxon>Methanobacteriati</taxon>
        <taxon>Methanobacteriota</taxon>
        <taxon>Stenosarchaea group</taxon>
        <taxon>Halobacteria</taxon>
        <taxon>Halobacteriales</taxon>
        <taxon>Haloarculaceae</taxon>
        <taxon>Haloarcula</taxon>
    </lineage>
</organism>
<dbReference type="InterPro" id="IPR056397">
    <property type="entry name" value="Fn3_arc"/>
</dbReference>
<name>A0A8J7YBS3_9EURY</name>
<feature type="domain" description="Fibronectin-III type-like" evidence="1">
    <location>
        <begin position="329"/>
        <end position="402"/>
    </location>
</feature>
<gene>
    <name evidence="4" type="ORF">KTS45_13925</name>
</gene>
<comment type="caution">
    <text evidence="4">The sequence shown here is derived from an EMBL/GenBank/DDBJ whole genome shotgun (WGS) entry which is preliminary data.</text>
</comment>
<dbReference type="Pfam" id="PF23374">
    <property type="entry name" value="Fn3_arc"/>
    <property type="match status" value="1"/>
</dbReference>
<dbReference type="Pfam" id="PF23379">
    <property type="entry name" value="DUF7096"/>
    <property type="match status" value="1"/>
</dbReference>
<sequence length="411" mass="44789">MRTLSALLVALLFVGAAVAPAAGWSASATQSQTAVPPAPRVATIENTTNHLTIPDSEVRTSSFNESGIDVGTAVAAGSTSLHQRHEAAAFESRFGRLDSEFERTQHIRRALSNIESEEAELDRRQQTAIRRYANGEITATEFLRVRSMVDTESRELTQRLNRVKSTAEIAPDYSTSDGMTTRINDVLGNLRTLQGPVGEQLTESMSGADGADVVYLESSTDAYMLATIDGSQYVRETRLGSQRAPNLTDTFAEADGDRLVAAVERGRELYPWTYQRQLPSVNAYGDTGIYRLAAQTSNGQLTFFLDGGTTNVFYELQHRDLNSVRTSSTETAFEEGLRVTIDQSYETGPLVMSVVEEDSSEPVDGTVEINGQPVGRTGSNGHLWTVQPRGSYTINVTTENGTEISVPVFPE</sequence>
<dbReference type="AlphaFoldDB" id="A0A8J7YBS3"/>
<dbReference type="InterPro" id="IPR055520">
    <property type="entry name" value="DUF7094"/>
</dbReference>
<evidence type="ECO:0000259" key="2">
    <source>
        <dbReference type="Pfam" id="PF23375"/>
    </source>
</evidence>
<keyword evidence="5" id="KW-1185">Reference proteome</keyword>
<accession>A0A8J7YBS3</accession>
<protein>
    <submittedName>
        <fullName evidence="4">Uncharacterized protein</fullName>
    </submittedName>
</protein>